<accession>A0ABD0MBH8</accession>
<feature type="transmembrane region" description="Helical" evidence="7">
    <location>
        <begin position="317"/>
        <end position="335"/>
    </location>
</feature>
<evidence type="ECO:0000256" key="7">
    <source>
        <dbReference type="SAM" id="Phobius"/>
    </source>
</evidence>
<comment type="similarity">
    <text evidence="2">Belongs to the patched family.</text>
</comment>
<keyword evidence="10" id="KW-1185">Reference proteome</keyword>
<evidence type="ECO:0000313" key="10">
    <source>
        <dbReference type="Proteomes" id="UP001529510"/>
    </source>
</evidence>
<comment type="caution">
    <text evidence="9">The sequence shown here is derived from an EMBL/GenBank/DDBJ whole genome shotgun (WGS) entry which is preliminary data.</text>
</comment>
<dbReference type="InterPro" id="IPR003392">
    <property type="entry name" value="PTHD_SSD"/>
</dbReference>
<feature type="transmembrane region" description="Helical" evidence="7">
    <location>
        <begin position="281"/>
        <end position="305"/>
    </location>
</feature>
<feature type="transmembrane region" description="Helical" evidence="7">
    <location>
        <begin position="386"/>
        <end position="409"/>
    </location>
</feature>
<evidence type="ECO:0000256" key="5">
    <source>
        <dbReference type="ARBA" id="ARBA00023136"/>
    </source>
</evidence>
<dbReference type="AlphaFoldDB" id="A0ABD0MBH8"/>
<evidence type="ECO:0000256" key="1">
    <source>
        <dbReference type="ARBA" id="ARBA00004141"/>
    </source>
</evidence>
<protein>
    <recommendedName>
        <fullName evidence="8">SSD domain-containing protein</fullName>
    </recommendedName>
</protein>
<dbReference type="PANTHER" id="PTHR10796">
    <property type="entry name" value="PATCHED-RELATED"/>
    <property type="match status" value="1"/>
</dbReference>
<sequence length="538" mass="60641">MACDHTDCIEKRISKLFEKLGHLVGSYPVWFFVIPLIVSAALGGGLYFLRDYEDNNVESQFTPINGPSKQARDFVKETFPNKDSLFSSQRLYAEGNYAVMIFSVEGDILEDALFEKIHELDKQVHNLSVNVNQTQISFKDICAKENGNCVPNPILDIMANKSTNLSFPINKWKGKDVFLGSTVGGAEERGGVIHHARAIRLFYFLQDKPGAFQWLHQFHSVLSSETLSTELKVSHFTSLSRQEEIEKHTTDGIPLFSITYSLAISFSVLSCMRLDNVRNKIWVSFMGVLSAGLAVLSSFGLLLFLQVPFVITVANSPFLILGIGVDDMFIMISHWQQTKVKDPVEKRMSETFKEAAMSITITTLTDVLGFYIGLISEFRSVQAFCLYTSTSIIFCYIYNILFFGSALALNGRREQSNRHWLTCCKLPTQAPEGKSLAYRLCCVGGDYDKETGAEKQQPIAHFFRSYYGPFLTKSWTKVCVMLLYVGYLAGAIYGCLHLEQGTDMRDLAADDSYVVNYYDDDRKFFSSFHTGMKTADLN</sequence>
<feature type="domain" description="SSD" evidence="8">
    <location>
        <begin position="252"/>
        <end position="409"/>
    </location>
</feature>
<dbReference type="GO" id="GO:0016020">
    <property type="term" value="C:membrane"/>
    <property type="evidence" value="ECO:0007669"/>
    <property type="project" value="UniProtKB-SubCell"/>
</dbReference>
<dbReference type="EMBL" id="JAMKFB020000746">
    <property type="protein sequence ID" value="KAL0147473.1"/>
    <property type="molecule type" value="Genomic_DNA"/>
</dbReference>
<dbReference type="SUPFAM" id="SSF82866">
    <property type="entry name" value="Multidrug efflux transporter AcrB transmembrane domain"/>
    <property type="match status" value="1"/>
</dbReference>
<proteinExistence type="inferred from homology"/>
<reference evidence="9 10" key="1">
    <citation type="submission" date="2024-05" db="EMBL/GenBank/DDBJ databases">
        <title>Genome sequencing and assembly of Indian major carp, Cirrhinus mrigala (Hamilton, 1822).</title>
        <authorList>
            <person name="Mohindra V."/>
            <person name="Chowdhury L.M."/>
            <person name="Lal K."/>
            <person name="Jena J.K."/>
        </authorList>
    </citation>
    <scope>NUCLEOTIDE SEQUENCE [LARGE SCALE GENOMIC DNA]</scope>
    <source>
        <strain evidence="9">CM1030</strain>
        <tissue evidence="9">Blood</tissue>
    </source>
</reference>
<dbReference type="Pfam" id="PF02460">
    <property type="entry name" value="Patched"/>
    <property type="match status" value="1"/>
</dbReference>
<feature type="transmembrane region" description="Helical" evidence="7">
    <location>
        <begin position="29"/>
        <end position="49"/>
    </location>
</feature>
<keyword evidence="3 7" id="KW-0812">Transmembrane</keyword>
<dbReference type="InterPro" id="IPR051697">
    <property type="entry name" value="Patched_domain-protein"/>
</dbReference>
<dbReference type="InterPro" id="IPR000731">
    <property type="entry name" value="SSD"/>
</dbReference>
<evidence type="ECO:0000256" key="3">
    <source>
        <dbReference type="ARBA" id="ARBA00022692"/>
    </source>
</evidence>
<gene>
    <name evidence="9" type="ORF">M9458_057213</name>
</gene>
<dbReference type="PROSITE" id="PS50156">
    <property type="entry name" value="SSD"/>
    <property type="match status" value="1"/>
</dbReference>
<dbReference type="Gene3D" id="1.20.1640.10">
    <property type="entry name" value="Multidrug efflux transporter AcrB transmembrane domain"/>
    <property type="match status" value="1"/>
</dbReference>
<feature type="transmembrane region" description="Helical" evidence="7">
    <location>
        <begin position="475"/>
        <end position="496"/>
    </location>
</feature>
<keyword evidence="4 7" id="KW-1133">Transmembrane helix</keyword>
<comment type="subcellular location">
    <subcellularLocation>
        <location evidence="1">Membrane</location>
        <topology evidence="1">Multi-pass membrane protein</topology>
    </subcellularLocation>
</comment>
<name>A0ABD0MBH8_CIRMR</name>
<evidence type="ECO:0000256" key="6">
    <source>
        <dbReference type="ARBA" id="ARBA00023180"/>
    </source>
</evidence>
<keyword evidence="5 7" id="KW-0472">Membrane</keyword>
<organism evidence="9 10">
    <name type="scientific">Cirrhinus mrigala</name>
    <name type="common">Mrigala</name>
    <dbReference type="NCBI Taxonomy" id="683832"/>
    <lineage>
        <taxon>Eukaryota</taxon>
        <taxon>Metazoa</taxon>
        <taxon>Chordata</taxon>
        <taxon>Craniata</taxon>
        <taxon>Vertebrata</taxon>
        <taxon>Euteleostomi</taxon>
        <taxon>Actinopterygii</taxon>
        <taxon>Neopterygii</taxon>
        <taxon>Teleostei</taxon>
        <taxon>Ostariophysi</taxon>
        <taxon>Cypriniformes</taxon>
        <taxon>Cyprinidae</taxon>
        <taxon>Labeoninae</taxon>
        <taxon>Labeonini</taxon>
        <taxon>Cirrhinus</taxon>
    </lineage>
</organism>
<evidence type="ECO:0000259" key="8">
    <source>
        <dbReference type="PROSITE" id="PS50156"/>
    </source>
</evidence>
<dbReference type="Proteomes" id="UP001529510">
    <property type="component" value="Unassembled WGS sequence"/>
</dbReference>
<feature type="transmembrane region" description="Helical" evidence="7">
    <location>
        <begin position="355"/>
        <end position="374"/>
    </location>
</feature>
<evidence type="ECO:0000256" key="2">
    <source>
        <dbReference type="ARBA" id="ARBA00005585"/>
    </source>
</evidence>
<evidence type="ECO:0000256" key="4">
    <source>
        <dbReference type="ARBA" id="ARBA00022989"/>
    </source>
</evidence>
<dbReference type="PANTHER" id="PTHR10796:SF60">
    <property type="entry name" value="PATCHED DOMAIN-CONTAINING PROTEIN 3"/>
    <property type="match status" value="1"/>
</dbReference>
<evidence type="ECO:0000313" key="9">
    <source>
        <dbReference type="EMBL" id="KAL0147473.1"/>
    </source>
</evidence>
<keyword evidence="6" id="KW-0325">Glycoprotein</keyword>